<evidence type="ECO:0000313" key="2">
    <source>
        <dbReference type="EMBL" id="SOC54257.1"/>
    </source>
</evidence>
<evidence type="ECO:0000313" key="3">
    <source>
        <dbReference type="Proteomes" id="UP000219688"/>
    </source>
</evidence>
<feature type="compositionally biased region" description="Basic and acidic residues" evidence="1">
    <location>
        <begin position="45"/>
        <end position="71"/>
    </location>
</feature>
<dbReference type="EMBL" id="OBQK01000003">
    <property type="protein sequence ID" value="SOC54257.1"/>
    <property type="molecule type" value="Genomic_DNA"/>
</dbReference>
<dbReference type="Proteomes" id="UP000219688">
    <property type="component" value="Unassembled WGS sequence"/>
</dbReference>
<name>A0A285VK65_9MICO</name>
<organism evidence="2 3">
    <name type="scientific">Ornithinimicrobium cerasi</name>
    <dbReference type="NCBI Taxonomy" id="2248773"/>
    <lineage>
        <taxon>Bacteria</taxon>
        <taxon>Bacillati</taxon>
        <taxon>Actinomycetota</taxon>
        <taxon>Actinomycetes</taxon>
        <taxon>Micrococcales</taxon>
        <taxon>Ornithinimicrobiaceae</taxon>
        <taxon>Ornithinimicrobium</taxon>
    </lineage>
</organism>
<evidence type="ECO:0000256" key="1">
    <source>
        <dbReference type="SAM" id="MobiDB-lite"/>
    </source>
</evidence>
<reference evidence="3" key="1">
    <citation type="submission" date="2017-08" db="EMBL/GenBank/DDBJ databases">
        <authorList>
            <person name="Varghese N."/>
            <person name="Submissions S."/>
        </authorList>
    </citation>
    <scope>NUCLEOTIDE SEQUENCE [LARGE SCALE GENOMIC DNA]</scope>
    <source>
        <strain evidence="3">USBA17B2</strain>
    </source>
</reference>
<keyword evidence="3" id="KW-1185">Reference proteome</keyword>
<proteinExistence type="predicted"/>
<dbReference type="AlphaFoldDB" id="A0A285VK65"/>
<sequence length="71" mass="7572">MGSVRTASAREPASSSAMASSLLGSGRATSETVGLRRSLTSCRITVRDPKTTADRRYGSGVEVRRIPDQCR</sequence>
<accession>A0A285VK65</accession>
<gene>
    <name evidence="2" type="ORF">SAMN05421879_10334</name>
</gene>
<feature type="compositionally biased region" description="Low complexity" evidence="1">
    <location>
        <begin position="7"/>
        <end position="28"/>
    </location>
</feature>
<protein>
    <submittedName>
        <fullName evidence="2">Uncharacterized protein</fullName>
    </submittedName>
</protein>
<feature type="region of interest" description="Disordered" evidence="1">
    <location>
        <begin position="1"/>
        <end position="71"/>
    </location>
</feature>